<dbReference type="GO" id="GO:0016020">
    <property type="term" value="C:membrane"/>
    <property type="evidence" value="ECO:0007669"/>
    <property type="project" value="UniProtKB-SubCell"/>
</dbReference>
<evidence type="ECO:0000256" key="6">
    <source>
        <dbReference type="SAM" id="Phobius"/>
    </source>
</evidence>
<dbReference type="GO" id="GO:0022857">
    <property type="term" value="F:transmembrane transporter activity"/>
    <property type="evidence" value="ECO:0007669"/>
    <property type="project" value="InterPro"/>
</dbReference>
<feature type="transmembrane region" description="Helical" evidence="6">
    <location>
        <begin position="474"/>
        <end position="495"/>
    </location>
</feature>
<name>A0AAF0Y984_9TREE</name>
<feature type="transmembrane region" description="Helical" evidence="6">
    <location>
        <begin position="442"/>
        <end position="462"/>
    </location>
</feature>
<protein>
    <submittedName>
        <fullName evidence="7">Purtative transporter</fullName>
    </submittedName>
</protein>
<dbReference type="Pfam" id="PF07690">
    <property type="entry name" value="MFS_1"/>
    <property type="match status" value="1"/>
</dbReference>
<dbReference type="RefSeq" id="XP_062627724.1">
    <property type="nucleotide sequence ID" value="XM_062771740.1"/>
</dbReference>
<keyword evidence="2" id="KW-0813">Transport</keyword>
<evidence type="ECO:0000313" key="7">
    <source>
        <dbReference type="EMBL" id="WOO81692.1"/>
    </source>
</evidence>
<feature type="transmembrane region" description="Helical" evidence="6">
    <location>
        <begin position="147"/>
        <end position="168"/>
    </location>
</feature>
<keyword evidence="3 6" id="KW-0812">Transmembrane</keyword>
<dbReference type="PANTHER" id="PTHR43791:SF7">
    <property type="entry name" value="MAJOR FACILITATOR SUPERFAMILY (MFS) PROFILE DOMAIN-CONTAINING PROTEIN"/>
    <property type="match status" value="1"/>
</dbReference>
<evidence type="ECO:0000256" key="5">
    <source>
        <dbReference type="ARBA" id="ARBA00023136"/>
    </source>
</evidence>
<accession>A0AAF0Y984</accession>
<organism evidence="7 8">
    <name type="scientific">Vanrija pseudolonga</name>
    <dbReference type="NCBI Taxonomy" id="143232"/>
    <lineage>
        <taxon>Eukaryota</taxon>
        <taxon>Fungi</taxon>
        <taxon>Dikarya</taxon>
        <taxon>Basidiomycota</taxon>
        <taxon>Agaricomycotina</taxon>
        <taxon>Tremellomycetes</taxon>
        <taxon>Trichosporonales</taxon>
        <taxon>Trichosporonaceae</taxon>
        <taxon>Vanrija</taxon>
    </lineage>
</organism>
<dbReference type="InterPro" id="IPR011701">
    <property type="entry name" value="MFS"/>
</dbReference>
<dbReference type="EMBL" id="CP086717">
    <property type="protein sequence ID" value="WOO81692.1"/>
    <property type="molecule type" value="Genomic_DNA"/>
</dbReference>
<keyword evidence="5 6" id="KW-0472">Membrane</keyword>
<comment type="subcellular location">
    <subcellularLocation>
        <location evidence="1">Membrane</location>
        <topology evidence="1">Multi-pass membrane protein</topology>
    </subcellularLocation>
</comment>
<keyword evidence="4 6" id="KW-1133">Transmembrane helix</keyword>
<reference evidence="7" key="1">
    <citation type="submission" date="2023-10" db="EMBL/GenBank/DDBJ databases">
        <authorList>
            <person name="Noh H."/>
        </authorList>
    </citation>
    <scope>NUCLEOTIDE SEQUENCE</scope>
    <source>
        <strain evidence="7">DUCC4014</strain>
    </source>
</reference>
<dbReference type="AlphaFoldDB" id="A0AAF0Y984"/>
<feature type="transmembrane region" description="Helical" evidence="6">
    <location>
        <begin position="314"/>
        <end position="334"/>
    </location>
</feature>
<evidence type="ECO:0000256" key="2">
    <source>
        <dbReference type="ARBA" id="ARBA00022448"/>
    </source>
</evidence>
<feature type="transmembrane region" description="Helical" evidence="6">
    <location>
        <begin position="354"/>
        <end position="374"/>
    </location>
</feature>
<dbReference type="SUPFAM" id="SSF103473">
    <property type="entry name" value="MFS general substrate transporter"/>
    <property type="match status" value="1"/>
</dbReference>
<dbReference type="InterPro" id="IPR036259">
    <property type="entry name" value="MFS_trans_sf"/>
</dbReference>
<dbReference type="GeneID" id="87808445"/>
<dbReference type="Gene3D" id="1.20.1250.20">
    <property type="entry name" value="MFS general substrate transporter like domains"/>
    <property type="match status" value="1"/>
</dbReference>
<evidence type="ECO:0000256" key="3">
    <source>
        <dbReference type="ARBA" id="ARBA00022692"/>
    </source>
</evidence>
<evidence type="ECO:0000256" key="4">
    <source>
        <dbReference type="ARBA" id="ARBA00022989"/>
    </source>
</evidence>
<feature type="transmembrane region" description="Helical" evidence="6">
    <location>
        <begin position="180"/>
        <end position="202"/>
    </location>
</feature>
<feature type="transmembrane region" description="Helical" evidence="6">
    <location>
        <begin position="244"/>
        <end position="265"/>
    </location>
</feature>
<feature type="transmembrane region" description="Helical" evidence="6">
    <location>
        <begin position="381"/>
        <end position="402"/>
    </location>
</feature>
<feature type="transmembrane region" description="Helical" evidence="6">
    <location>
        <begin position="408"/>
        <end position="430"/>
    </location>
</feature>
<evidence type="ECO:0000256" key="1">
    <source>
        <dbReference type="ARBA" id="ARBA00004141"/>
    </source>
</evidence>
<feature type="transmembrane region" description="Helical" evidence="6">
    <location>
        <begin position="214"/>
        <end position="232"/>
    </location>
</feature>
<sequence>MWKFFLGTRTRSSLTMSTKQHDHLDHDHKDAGTLVQHSAAEAMDAKGGQDLVEEEFTEAEYKRLRLKFDLILMPMLMICKVDVTAAANRAVYGLQFSDKTALTWGLIFNLREDTHMSLQQYSLLSVWFYMAYGVFQLPMMSLLQRVPLGRGLAACIIIWGGMVMAHAACKSYAELTVVRILLGWFECVVTPGFAIFTSSWYLRREQTHRQMMYYSMNSFFSVVFGVGVYFIAKNAEERGGMSGWRVINLFLGGTTVGMGIVFLVFGGTPQEVWWLSAREKRMAQARIVSNATGTGAQATWNWDQVKECFKDPQFYFGILYGFMAQIPNGAITTFSSLVIKSFGFDSLQTVLYNIPGYATAFAFIITSATLVLYVPKLRFPLALFFQLVTFIALLFIAVAPNAGKWARWGVWTAFSHVFPLGTFLVAWPMMSLNIAGRTKKTFFSSCCLVSYCVGNMVGTQIMRPSDSPRYVKGLTITSIFLLVNSTNLVVWWMYLRRENKKRDAECEASGISAEEREQLNQQAGVDDITDRKNRNFRYFH</sequence>
<dbReference type="PANTHER" id="PTHR43791">
    <property type="entry name" value="PERMEASE-RELATED"/>
    <property type="match status" value="1"/>
</dbReference>
<gene>
    <name evidence="7" type="primary">SPCC757.13_3</name>
    <name evidence="7" type="ORF">LOC62_04G005216</name>
</gene>
<dbReference type="Proteomes" id="UP000827549">
    <property type="component" value="Chromosome 4"/>
</dbReference>
<keyword evidence="8" id="KW-1185">Reference proteome</keyword>
<evidence type="ECO:0000313" key="8">
    <source>
        <dbReference type="Proteomes" id="UP000827549"/>
    </source>
</evidence>
<proteinExistence type="predicted"/>